<dbReference type="RefSeq" id="WP_149545504.1">
    <property type="nucleotide sequence ID" value="NZ_VTPS01000011.1"/>
</dbReference>
<dbReference type="Proteomes" id="UP000322976">
    <property type="component" value="Unassembled WGS sequence"/>
</dbReference>
<dbReference type="EMBL" id="VTPS01000011">
    <property type="protein sequence ID" value="TZE81740.1"/>
    <property type="molecule type" value="Genomic_DNA"/>
</dbReference>
<dbReference type="InterPro" id="IPR036679">
    <property type="entry name" value="FlgN-like_sf"/>
</dbReference>
<sequence length="127" mass="14359">MERQSLEVSDKLSLFEELYSLTVEQGKAIDNRDFDALTALIEKKQQVINAIDSINVKDAIDRVSSSTEQLKEIKNKIKTADDINRDKMISIANLLSEKLGAIKTKRRQIKALYMNIGDSGNFLDKRG</sequence>
<evidence type="ECO:0008006" key="3">
    <source>
        <dbReference type="Google" id="ProtNLM"/>
    </source>
</evidence>
<evidence type="ECO:0000313" key="1">
    <source>
        <dbReference type="EMBL" id="TZE81740.1"/>
    </source>
</evidence>
<dbReference type="AlphaFoldDB" id="A0A5D8QAV9"/>
<comment type="caution">
    <text evidence="1">The sequence shown here is derived from an EMBL/GenBank/DDBJ whole genome shotgun (WGS) entry which is preliminary data.</text>
</comment>
<dbReference type="SUPFAM" id="SSF140566">
    <property type="entry name" value="FlgN-like"/>
    <property type="match status" value="1"/>
</dbReference>
<gene>
    <name evidence="1" type="ORF">FWJ32_08405</name>
</gene>
<accession>A0A5D8QAV9</accession>
<name>A0A5D8QAV9_9THEO</name>
<evidence type="ECO:0000313" key="2">
    <source>
        <dbReference type="Proteomes" id="UP000322976"/>
    </source>
</evidence>
<reference evidence="1 2" key="1">
    <citation type="submission" date="2019-08" db="EMBL/GenBank/DDBJ databases">
        <title>Calorimonas adulescens gen. nov., sp. nov., an anaerobic thermophilic bacterium from Sakhalin hot spring.</title>
        <authorList>
            <person name="Khomyakova M.A."/>
            <person name="Merkel A.Y."/>
            <person name="Novikov A."/>
            <person name="Bonch-Osmolovskaya E.A."/>
            <person name="Slobodkin A.I."/>
        </authorList>
    </citation>
    <scope>NUCLEOTIDE SEQUENCE [LARGE SCALE GENOMIC DNA]</scope>
    <source>
        <strain evidence="1 2">A05MB</strain>
    </source>
</reference>
<dbReference type="GO" id="GO:0044780">
    <property type="term" value="P:bacterial-type flagellum assembly"/>
    <property type="evidence" value="ECO:0007669"/>
    <property type="project" value="InterPro"/>
</dbReference>
<proteinExistence type="predicted"/>
<organism evidence="1 2">
    <name type="scientific">Calorimonas adulescens</name>
    <dbReference type="NCBI Taxonomy" id="2606906"/>
    <lineage>
        <taxon>Bacteria</taxon>
        <taxon>Bacillati</taxon>
        <taxon>Bacillota</taxon>
        <taxon>Clostridia</taxon>
        <taxon>Thermoanaerobacterales</taxon>
        <taxon>Thermoanaerobacteraceae</taxon>
        <taxon>Calorimonas</taxon>
    </lineage>
</organism>
<protein>
    <recommendedName>
        <fullName evidence="3">Flagellar protein FlgN</fullName>
    </recommendedName>
</protein>
<keyword evidence="2" id="KW-1185">Reference proteome</keyword>